<dbReference type="EMBL" id="JARXVC010000029">
    <property type="protein sequence ID" value="MDH6284875.1"/>
    <property type="molecule type" value="Genomic_DNA"/>
</dbReference>
<reference evidence="1 2" key="1">
    <citation type="submission" date="2023-04" db="EMBL/GenBank/DDBJ databases">
        <title>Forest soil microbial communities from Buena Vista Peninsula, Colon Province, Panama.</title>
        <authorList>
            <person name="Bouskill N."/>
        </authorList>
    </citation>
    <scope>NUCLEOTIDE SEQUENCE [LARGE SCALE GENOMIC DNA]</scope>
    <source>
        <strain evidence="1 2">CFH S0262</strain>
    </source>
</reference>
<gene>
    <name evidence="1" type="ORF">M2280_006138</name>
</gene>
<evidence type="ECO:0000313" key="1">
    <source>
        <dbReference type="EMBL" id="MDH6284875.1"/>
    </source>
</evidence>
<evidence type="ECO:0000313" key="2">
    <source>
        <dbReference type="Proteomes" id="UP001160334"/>
    </source>
</evidence>
<protein>
    <recommendedName>
        <fullName evidence="3">Transposase</fullName>
    </recommendedName>
</protein>
<sequence>MARLPRLGRRAAGYIGVDDAGRQRTYLEGTEEVE</sequence>
<dbReference type="Proteomes" id="UP001160334">
    <property type="component" value="Unassembled WGS sequence"/>
</dbReference>
<accession>A0ABT6MKX2</accession>
<name>A0ABT6MKX2_9NOCA</name>
<evidence type="ECO:0008006" key="3">
    <source>
        <dbReference type="Google" id="ProtNLM"/>
    </source>
</evidence>
<comment type="caution">
    <text evidence="1">The sequence shown here is derived from an EMBL/GenBank/DDBJ whole genome shotgun (WGS) entry which is preliminary data.</text>
</comment>
<keyword evidence="2" id="KW-1185">Reference proteome</keyword>
<organism evidence="1 2">
    <name type="scientific">Prescottella agglutinans</name>
    <dbReference type="NCBI Taxonomy" id="1644129"/>
    <lineage>
        <taxon>Bacteria</taxon>
        <taxon>Bacillati</taxon>
        <taxon>Actinomycetota</taxon>
        <taxon>Actinomycetes</taxon>
        <taxon>Mycobacteriales</taxon>
        <taxon>Nocardiaceae</taxon>
        <taxon>Prescottella</taxon>
    </lineage>
</organism>
<proteinExistence type="predicted"/>